<gene>
    <name evidence="6" type="primary">pigw</name>
    <name evidence="6" type="ORF">SNAT2548_LOCUS7754</name>
</gene>
<name>A0A812JX48_9DINO</name>
<evidence type="ECO:0000256" key="5">
    <source>
        <dbReference type="SAM" id="Phobius"/>
    </source>
</evidence>
<accession>A0A812JX48</accession>
<feature type="transmembrane region" description="Helical" evidence="5">
    <location>
        <begin position="422"/>
        <end position="443"/>
    </location>
</feature>
<dbReference type="Pfam" id="PF06423">
    <property type="entry name" value="GWT1"/>
    <property type="match status" value="1"/>
</dbReference>
<comment type="caution">
    <text evidence="6">The sequence shown here is derived from an EMBL/GenBank/DDBJ whole genome shotgun (WGS) entry which is preliminary data.</text>
</comment>
<dbReference type="GO" id="GO:0072659">
    <property type="term" value="P:protein localization to plasma membrane"/>
    <property type="evidence" value="ECO:0007669"/>
    <property type="project" value="TreeGrafter"/>
</dbReference>
<dbReference type="PANTHER" id="PTHR20661">
    <property type="entry name" value="PHOSPHATIDYLINOSITOL-GLYCAN BIOSYNTHESIS CLASS W PROTEIN"/>
    <property type="match status" value="1"/>
</dbReference>
<evidence type="ECO:0000256" key="2">
    <source>
        <dbReference type="ARBA" id="ARBA00022692"/>
    </source>
</evidence>
<feature type="transmembrane region" description="Helical" evidence="5">
    <location>
        <begin position="296"/>
        <end position="318"/>
    </location>
</feature>
<evidence type="ECO:0000256" key="4">
    <source>
        <dbReference type="ARBA" id="ARBA00023136"/>
    </source>
</evidence>
<keyword evidence="2 5" id="KW-0812">Transmembrane</keyword>
<dbReference type="Proteomes" id="UP000604046">
    <property type="component" value="Unassembled WGS sequence"/>
</dbReference>
<dbReference type="AlphaFoldDB" id="A0A812JX48"/>
<feature type="transmembrane region" description="Helical" evidence="5">
    <location>
        <begin position="267"/>
        <end position="284"/>
    </location>
</feature>
<evidence type="ECO:0000313" key="6">
    <source>
        <dbReference type="EMBL" id="CAE7217690.1"/>
    </source>
</evidence>
<feature type="transmembrane region" description="Helical" evidence="5">
    <location>
        <begin position="204"/>
        <end position="222"/>
    </location>
</feature>
<comment type="subcellular location">
    <subcellularLocation>
        <location evidence="1">Membrane</location>
        <topology evidence="1">Multi-pass membrane protein</topology>
    </subcellularLocation>
</comment>
<dbReference type="GO" id="GO:0006506">
    <property type="term" value="P:GPI anchor biosynthetic process"/>
    <property type="evidence" value="ECO:0007669"/>
    <property type="project" value="InterPro"/>
</dbReference>
<organism evidence="6 7">
    <name type="scientific">Symbiodinium natans</name>
    <dbReference type="NCBI Taxonomy" id="878477"/>
    <lineage>
        <taxon>Eukaryota</taxon>
        <taxon>Sar</taxon>
        <taxon>Alveolata</taxon>
        <taxon>Dinophyceae</taxon>
        <taxon>Suessiales</taxon>
        <taxon>Symbiodiniaceae</taxon>
        <taxon>Symbiodinium</taxon>
    </lineage>
</organism>
<evidence type="ECO:0000256" key="1">
    <source>
        <dbReference type="ARBA" id="ARBA00004141"/>
    </source>
</evidence>
<evidence type="ECO:0000256" key="3">
    <source>
        <dbReference type="ARBA" id="ARBA00022989"/>
    </source>
</evidence>
<dbReference type="GO" id="GO:0005783">
    <property type="term" value="C:endoplasmic reticulum"/>
    <property type="evidence" value="ECO:0007669"/>
    <property type="project" value="TreeGrafter"/>
</dbReference>
<feature type="transmembrane region" description="Helical" evidence="5">
    <location>
        <begin position="330"/>
        <end position="351"/>
    </location>
</feature>
<reference evidence="6" key="1">
    <citation type="submission" date="2021-02" db="EMBL/GenBank/DDBJ databases">
        <authorList>
            <person name="Dougan E. K."/>
            <person name="Rhodes N."/>
            <person name="Thang M."/>
            <person name="Chan C."/>
        </authorList>
    </citation>
    <scope>NUCLEOTIDE SEQUENCE</scope>
</reference>
<feature type="transmembrane region" description="Helical" evidence="5">
    <location>
        <begin position="173"/>
        <end position="192"/>
    </location>
</feature>
<dbReference type="PANTHER" id="PTHR20661:SF0">
    <property type="entry name" value="PHOSPHATIDYLINOSITOL-GLYCAN BIOSYNTHESIS CLASS W PROTEIN"/>
    <property type="match status" value="1"/>
</dbReference>
<evidence type="ECO:0000313" key="7">
    <source>
        <dbReference type="Proteomes" id="UP000604046"/>
    </source>
</evidence>
<dbReference type="InterPro" id="IPR009447">
    <property type="entry name" value="PIGW/GWT1"/>
</dbReference>
<dbReference type="EMBL" id="CAJNDS010000556">
    <property type="protein sequence ID" value="CAE7217690.1"/>
    <property type="molecule type" value="Genomic_DNA"/>
</dbReference>
<feature type="transmembrane region" description="Helical" evidence="5">
    <location>
        <begin position="234"/>
        <end position="255"/>
    </location>
</feature>
<dbReference type="GO" id="GO:0016020">
    <property type="term" value="C:membrane"/>
    <property type="evidence" value="ECO:0007669"/>
    <property type="project" value="UniProtKB-SubCell"/>
</dbReference>
<proteinExistence type="predicted"/>
<dbReference type="GO" id="GO:0032216">
    <property type="term" value="F:glucosaminyl-phosphatidylinositol O-acyltransferase activity"/>
    <property type="evidence" value="ECO:0007669"/>
    <property type="project" value="TreeGrafter"/>
</dbReference>
<protein>
    <submittedName>
        <fullName evidence="6">Pigw protein</fullName>
    </submittedName>
</protein>
<feature type="transmembrane region" description="Helical" evidence="5">
    <location>
        <begin position="358"/>
        <end position="384"/>
    </location>
</feature>
<keyword evidence="7" id="KW-1185">Reference proteome</keyword>
<keyword evidence="3 5" id="KW-1133">Transmembrane helix</keyword>
<feature type="transmembrane region" description="Helical" evidence="5">
    <location>
        <begin position="455"/>
        <end position="479"/>
    </location>
</feature>
<dbReference type="OrthoDB" id="15270at2759"/>
<sequence length="489" mass="52631">MWNRCRWEQVARGSMARLCCGATRPKADLTPPATACVWSVDVGQYRQLQEKAYLNETGSEAWRLYALLLVYPLASIAQHSYTGLVQRLVARNAALRGAALDAALCLLPLAATFATASTRTFWLFAFSAFSMLSSSPSPEEKEHRGEASGEASGEARDFSMLQGRFRFVAEYRALVMISTCVVILAVDFPSLFPREHAKTETFGYALMDLGTGCIVVASAVSGSRRKGGVRVLGVLFKLWPVLLLGSVRAALLWGIDYHVQVSEYGVHWNFFFTIAAVALASSLLDLRAGESPAAGALLATLYQLYLSTGGGADFILLAPRRGLFSANREGILGCAGYLSLHWLGSGIGALLRAFSPKLTVLLLLAVSSLSALTTHFLGLAGIAVSRRMCNLPYVLHVISLSTWVLALLALADLAASHPRPPISLTLAAVSDSMLAVFLLANLLTGVANLALQPLLVPAGSAFFTLCFYCLLWSMPCAALRAKGRALKFW</sequence>
<feature type="transmembrane region" description="Helical" evidence="5">
    <location>
        <begin position="390"/>
        <end position="410"/>
    </location>
</feature>
<keyword evidence="4 5" id="KW-0472">Membrane</keyword>